<feature type="transmembrane region" description="Helical" evidence="2">
    <location>
        <begin position="112"/>
        <end position="136"/>
    </location>
</feature>
<feature type="compositionally biased region" description="Basic and acidic residues" evidence="1">
    <location>
        <begin position="66"/>
        <end position="88"/>
    </location>
</feature>
<accession>A0ABD3H5G0</accession>
<keyword evidence="4" id="KW-1185">Reference proteome</keyword>
<evidence type="ECO:0000256" key="1">
    <source>
        <dbReference type="SAM" id="MobiDB-lite"/>
    </source>
</evidence>
<evidence type="ECO:0000256" key="2">
    <source>
        <dbReference type="SAM" id="Phobius"/>
    </source>
</evidence>
<organism evidence="3 4">
    <name type="scientific">Riccia sorocarpa</name>
    <dbReference type="NCBI Taxonomy" id="122646"/>
    <lineage>
        <taxon>Eukaryota</taxon>
        <taxon>Viridiplantae</taxon>
        <taxon>Streptophyta</taxon>
        <taxon>Embryophyta</taxon>
        <taxon>Marchantiophyta</taxon>
        <taxon>Marchantiopsida</taxon>
        <taxon>Marchantiidae</taxon>
        <taxon>Marchantiales</taxon>
        <taxon>Ricciaceae</taxon>
        <taxon>Riccia</taxon>
    </lineage>
</organism>
<dbReference type="EMBL" id="JBJQOH010000006">
    <property type="protein sequence ID" value="KAL3684619.1"/>
    <property type="molecule type" value="Genomic_DNA"/>
</dbReference>
<protein>
    <submittedName>
        <fullName evidence="3">Uncharacterized protein</fullName>
    </submittedName>
</protein>
<proteinExistence type="predicted"/>
<dbReference type="Proteomes" id="UP001633002">
    <property type="component" value="Unassembled WGS sequence"/>
</dbReference>
<name>A0ABD3H5G0_9MARC</name>
<evidence type="ECO:0000313" key="3">
    <source>
        <dbReference type="EMBL" id="KAL3684619.1"/>
    </source>
</evidence>
<gene>
    <name evidence="3" type="ORF">R1sor_002641</name>
</gene>
<reference evidence="3 4" key="1">
    <citation type="submission" date="2024-09" db="EMBL/GenBank/DDBJ databases">
        <title>Chromosome-scale assembly of Riccia sorocarpa.</title>
        <authorList>
            <person name="Paukszto L."/>
        </authorList>
    </citation>
    <scope>NUCLEOTIDE SEQUENCE [LARGE SCALE GENOMIC DNA]</scope>
    <source>
        <strain evidence="3">LP-2024</strain>
        <tissue evidence="3">Aerial parts of the thallus</tissue>
    </source>
</reference>
<evidence type="ECO:0000313" key="4">
    <source>
        <dbReference type="Proteomes" id="UP001633002"/>
    </source>
</evidence>
<keyword evidence="2" id="KW-0472">Membrane</keyword>
<keyword evidence="2" id="KW-1133">Transmembrane helix</keyword>
<feature type="region of interest" description="Disordered" evidence="1">
    <location>
        <begin position="60"/>
        <end position="88"/>
    </location>
</feature>
<keyword evidence="2" id="KW-0812">Transmembrane</keyword>
<sequence length="189" mass="20760">MASSLMILPIPGQCLPRTSNRNAVTRNGTGIRSHQMLALLAKWNSVALRGSKMRTVRKIKLAASPSDEKQETSSSESREVVPESRKLPQEEKPLGLVEKIEKELGRQFGKSLWFGVLLVCLAIFGGGYVYCIYNFANFDDIPILRGPIKSSNHGQGGQGSGHVELYDELVHLALGTQFVMGVALLHEEL</sequence>
<comment type="caution">
    <text evidence="3">The sequence shown here is derived from an EMBL/GenBank/DDBJ whole genome shotgun (WGS) entry which is preliminary data.</text>
</comment>
<dbReference type="AlphaFoldDB" id="A0ABD3H5G0"/>